<proteinExistence type="predicted"/>
<sequence length="80" mass="9198">MKILRQTGNKRTSTSVLLSQRPTRETGILSALGMTPRKRFAQYLHGNNMDDLQRDARVIAQDMDTVIKQLVNGRKRTKRD</sequence>
<protein>
    <submittedName>
        <fullName evidence="2">Uncharacterized protein</fullName>
    </submittedName>
</protein>
<evidence type="ECO:0000313" key="3">
    <source>
        <dbReference type="Proteomes" id="UP000005697"/>
    </source>
</evidence>
<keyword evidence="3" id="KW-1185">Reference proteome</keyword>
<reference evidence="2 3" key="1">
    <citation type="submission" date="2011-01" db="EMBL/GenBank/DDBJ databases">
        <authorList>
            <person name="Muzny D."/>
            <person name="Qin X."/>
            <person name="Deng J."/>
            <person name="Jiang H."/>
            <person name="Liu Y."/>
            <person name="Qu J."/>
            <person name="Song X.-Z."/>
            <person name="Zhang L."/>
            <person name="Thornton R."/>
            <person name="Coyle M."/>
            <person name="Francisco L."/>
            <person name="Jackson L."/>
            <person name="Javaid M."/>
            <person name="Korchina V."/>
            <person name="Kovar C."/>
            <person name="Mata R."/>
            <person name="Mathew T."/>
            <person name="Ngo R."/>
            <person name="Nguyen L."/>
            <person name="Nguyen N."/>
            <person name="Okwuonu G."/>
            <person name="Ongeri F."/>
            <person name="Pham C."/>
            <person name="Simmons D."/>
            <person name="Wilczek-Boney K."/>
            <person name="Hale W."/>
            <person name="Jakkamsetti A."/>
            <person name="Pham P."/>
            <person name="Ruth R."/>
            <person name="San Lucas F."/>
            <person name="Warren J."/>
            <person name="Zhang J."/>
            <person name="Zhao Z."/>
            <person name="Zhou C."/>
            <person name="Zhu D."/>
            <person name="Lee S."/>
            <person name="Bess C."/>
            <person name="Blankenburg K."/>
            <person name="Forbes L."/>
            <person name="Fu Q."/>
            <person name="Gubbala S."/>
            <person name="Hirani K."/>
            <person name="Jayaseelan J.C."/>
            <person name="Lara F."/>
            <person name="Munidasa M."/>
            <person name="Palculict T."/>
            <person name="Patil S."/>
            <person name="Pu L.-L."/>
            <person name="Saada N."/>
            <person name="Tang L."/>
            <person name="Weissenberger G."/>
            <person name="Zhu Y."/>
            <person name="Hemphill L."/>
            <person name="Shang Y."/>
            <person name="Youmans B."/>
            <person name="Ayvaz T."/>
            <person name="Ross M."/>
            <person name="Santibanez J."/>
            <person name="Aqrawi P."/>
            <person name="Gross S."/>
            <person name="Joshi V."/>
            <person name="Fowler G."/>
            <person name="Nazareth L."/>
            <person name="Reid J."/>
            <person name="Worley K."/>
            <person name="Petrosino J."/>
            <person name="Highlander S."/>
            <person name="Gibbs R."/>
        </authorList>
    </citation>
    <scope>NUCLEOTIDE SEQUENCE [LARGE SCALE GENOMIC DNA]</scope>
    <source>
        <strain evidence="2 3">DSM 16608</strain>
    </source>
</reference>
<organism evidence="2 3">
    <name type="scientific">Prevotella multiformis DSM 16608</name>
    <dbReference type="NCBI Taxonomy" id="888743"/>
    <lineage>
        <taxon>Bacteria</taxon>
        <taxon>Pseudomonadati</taxon>
        <taxon>Bacteroidota</taxon>
        <taxon>Bacteroidia</taxon>
        <taxon>Bacteroidales</taxon>
        <taxon>Prevotellaceae</taxon>
        <taxon>Prevotella</taxon>
    </lineage>
</organism>
<dbReference type="HOGENOM" id="CLU_199769_0_0_10"/>
<name>F0F4S6_9BACT</name>
<feature type="region of interest" description="Disordered" evidence="1">
    <location>
        <begin position="1"/>
        <end position="22"/>
    </location>
</feature>
<comment type="caution">
    <text evidence="2">The sequence shown here is derived from an EMBL/GenBank/DDBJ whole genome shotgun (WGS) entry which is preliminary data.</text>
</comment>
<dbReference type="EMBL" id="AEWX01000006">
    <property type="protein sequence ID" value="EGC20878.1"/>
    <property type="molecule type" value="Genomic_DNA"/>
</dbReference>
<dbReference type="AlphaFoldDB" id="F0F4S6"/>
<dbReference type="Proteomes" id="UP000005697">
    <property type="component" value="Unassembled WGS sequence"/>
</dbReference>
<feature type="compositionally biased region" description="Polar residues" evidence="1">
    <location>
        <begin position="1"/>
        <end position="21"/>
    </location>
</feature>
<dbReference type="STRING" id="888743.HMPREF9141_0592"/>
<evidence type="ECO:0000313" key="2">
    <source>
        <dbReference type="EMBL" id="EGC20878.1"/>
    </source>
</evidence>
<accession>F0F4S6</accession>
<evidence type="ECO:0000256" key="1">
    <source>
        <dbReference type="SAM" id="MobiDB-lite"/>
    </source>
</evidence>
<gene>
    <name evidence="2" type="ORF">HMPREF9141_0592</name>
</gene>